<gene>
    <name evidence="1" type="ORF">G2W53_025448</name>
</gene>
<accession>A0A834WGH4</accession>
<evidence type="ECO:0000313" key="1">
    <source>
        <dbReference type="EMBL" id="KAF7819993.1"/>
    </source>
</evidence>
<sequence>MEMSIFTKEKLEVIRKMISGQIGNSNEKVTGTRTIAESG</sequence>
<name>A0A834WGH4_9FABA</name>
<proteinExistence type="predicted"/>
<comment type="caution">
    <text evidence="1">The sequence shown here is derived from an EMBL/GenBank/DDBJ whole genome shotgun (WGS) entry which is preliminary data.</text>
</comment>
<reference evidence="1" key="1">
    <citation type="submission" date="2020-09" db="EMBL/GenBank/DDBJ databases">
        <title>Genome-Enabled Discovery of Anthraquinone Biosynthesis in Senna tora.</title>
        <authorList>
            <person name="Kang S.-H."/>
            <person name="Pandey R.P."/>
            <person name="Lee C.-M."/>
            <person name="Sim J.-S."/>
            <person name="Jeong J.-T."/>
            <person name="Choi B.-S."/>
            <person name="Jung M."/>
            <person name="Ginzburg D."/>
            <person name="Zhao K."/>
            <person name="Won S.Y."/>
            <person name="Oh T.-J."/>
            <person name="Yu Y."/>
            <person name="Kim N.-H."/>
            <person name="Lee O.R."/>
            <person name="Lee T.-H."/>
            <person name="Bashyal P."/>
            <person name="Kim T.-S."/>
            <person name="Lee W.-H."/>
            <person name="Kawkins C."/>
            <person name="Kim C.-K."/>
            <person name="Kim J.S."/>
            <person name="Ahn B.O."/>
            <person name="Rhee S.Y."/>
            <person name="Sohng J.K."/>
        </authorList>
    </citation>
    <scope>NUCLEOTIDE SEQUENCE</scope>
    <source>
        <tissue evidence="1">Leaf</tissue>
    </source>
</reference>
<dbReference type="AlphaFoldDB" id="A0A834WGH4"/>
<dbReference type="Proteomes" id="UP000634136">
    <property type="component" value="Unassembled WGS sequence"/>
</dbReference>
<dbReference type="EMBL" id="JAAIUW010000008">
    <property type="protein sequence ID" value="KAF7819993.1"/>
    <property type="molecule type" value="Genomic_DNA"/>
</dbReference>
<keyword evidence="2" id="KW-1185">Reference proteome</keyword>
<protein>
    <submittedName>
        <fullName evidence="1">Uncharacterized protein</fullName>
    </submittedName>
</protein>
<evidence type="ECO:0000313" key="2">
    <source>
        <dbReference type="Proteomes" id="UP000634136"/>
    </source>
</evidence>
<organism evidence="1 2">
    <name type="scientific">Senna tora</name>
    <dbReference type="NCBI Taxonomy" id="362788"/>
    <lineage>
        <taxon>Eukaryota</taxon>
        <taxon>Viridiplantae</taxon>
        <taxon>Streptophyta</taxon>
        <taxon>Embryophyta</taxon>
        <taxon>Tracheophyta</taxon>
        <taxon>Spermatophyta</taxon>
        <taxon>Magnoliopsida</taxon>
        <taxon>eudicotyledons</taxon>
        <taxon>Gunneridae</taxon>
        <taxon>Pentapetalae</taxon>
        <taxon>rosids</taxon>
        <taxon>fabids</taxon>
        <taxon>Fabales</taxon>
        <taxon>Fabaceae</taxon>
        <taxon>Caesalpinioideae</taxon>
        <taxon>Cassia clade</taxon>
        <taxon>Senna</taxon>
    </lineage>
</organism>